<dbReference type="InterPro" id="IPR010297">
    <property type="entry name" value="DUF900_hydrolase"/>
</dbReference>
<reference evidence="2 3" key="2">
    <citation type="submission" date="2016-03" db="EMBL/GenBank/DDBJ databases">
        <title>New uncultured bacterium of the family Gallionellaceae from acid mine drainage: description and reconstruction of genome based on metagenomic analysis of microbial community.</title>
        <authorList>
            <person name="Kadnikov V."/>
            <person name="Ivasenko D."/>
            <person name="Beletsky A."/>
            <person name="Mardanov A."/>
            <person name="Danilova E."/>
            <person name="Pimenov N."/>
            <person name="Karnachuk O."/>
            <person name="Ravin N."/>
        </authorList>
    </citation>
    <scope>NUCLEOTIDE SEQUENCE [LARGE SCALE GENOMIC DNA]</scope>
    <source>
        <strain evidence="2">ShG14-8</strain>
    </source>
</reference>
<dbReference type="EMBL" id="LSLI01000020">
    <property type="protein sequence ID" value="KXS32740.1"/>
    <property type="molecule type" value="Genomic_DNA"/>
</dbReference>
<dbReference type="PANTHER" id="PTHR36513">
    <property type="entry name" value="ABC TRANSMEMBRANE TYPE-1 DOMAIN-CONTAINING PROTEIN"/>
    <property type="match status" value="1"/>
</dbReference>
<sequence length="329" mass="35894">MRRIDFVCAPDDLLKDSSVKIIQLWFLMALILALTACGAAPSKPAPSDINHPSSANTGGVTVSGLESGSAVASAPVAAAKKNYARVQVFYLADKNGNGNTPASRFYGSERSDISYGKCLVSIPNDHQPGELESASIFKLEFHEDPNKQIVILNVTRKNGKAYFAEIAKKVGRSKHKSALIYISSFSLSIEDAARRMAQIAYDLKFDGVPVLYGRPPQVNKTGNIADEDTIDSIQSRMETFLNGFASKTAAKNIYLIAHDVDSRSLMNTLDSLTRKNPKYKNRFKMIILAAPDIDADIFKDQIAPALKIAIAQQLTSKVRRKKIQGGLAK</sequence>
<accession>A0A139BUU0</accession>
<proteinExistence type="predicted"/>
<reference evidence="2 3" key="1">
    <citation type="submission" date="2016-02" db="EMBL/GenBank/DDBJ databases">
        <authorList>
            <person name="Wen L."/>
            <person name="He K."/>
            <person name="Yang H."/>
        </authorList>
    </citation>
    <scope>NUCLEOTIDE SEQUENCE [LARGE SCALE GENOMIC DNA]</scope>
    <source>
        <strain evidence="2">ShG14-8</strain>
    </source>
</reference>
<keyword evidence="1" id="KW-0472">Membrane</keyword>
<feature type="transmembrane region" description="Helical" evidence="1">
    <location>
        <begin position="21"/>
        <end position="41"/>
    </location>
</feature>
<keyword evidence="1" id="KW-0812">Transmembrane</keyword>
<organism evidence="2 3">
    <name type="scientific">Candidatus Gallionella acididurans</name>
    <dbReference type="NCBI Taxonomy" id="1796491"/>
    <lineage>
        <taxon>Bacteria</taxon>
        <taxon>Pseudomonadati</taxon>
        <taxon>Pseudomonadota</taxon>
        <taxon>Betaproteobacteria</taxon>
        <taxon>Nitrosomonadales</taxon>
        <taxon>Gallionellaceae</taxon>
        <taxon>Gallionella</taxon>
    </lineage>
</organism>
<evidence type="ECO:0000313" key="3">
    <source>
        <dbReference type="Proteomes" id="UP000070578"/>
    </source>
</evidence>
<dbReference type="AlphaFoldDB" id="A0A139BUU0"/>
<dbReference type="Proteomes" id="UP000070578">
    <property type="component" value="Unassembled WGS sequence"/>
</dbReference>
<protein>
    <submittedName>
        <fullName evidence="2">Uncharacterized protein</fullName>
    </submittedName>
</protein>
<dbReference type="Pfam" id="PF05990">
    <property type="entry name" value="DUF900"/>
    <property type="match status" value="1"/>
</dbReference>
<dbReference type="PANTHER" id="PTHR36513:SF1">
    <property type="entry name" value="TRANSMEMBRANE PROTEIN"/>
    <property type="match status" value="1"/>
</dbReference>
<name>A0A139BUU0_9PROT</name>
<comment type="caution">
    <text evidence="2">The sequence shown here is derived from an EMBL/GenBank/DDBJ whole genome shotgun (WGS) entry which is preliminary data.</text>
</comment>
<gene>
    <name evidence="2" type="ORF">AWT59_1136</name>
</gene>
<evidence type="ECO:0000313" key="2">
    <source>
        <dbReference type="EMBL" id="KXS32740.1"/>
    </source>
</evidence>
<evidence type="ECO:0000256" key="1">
    <source>
        <dbReference type="SAM" id="Phobius"/>
    </source>
</evidence>
<keyword evidence="1" id="KW-1133">Transmembrane helix</keyword>